<dbReference type="PANTHER" id="PTHR36051:SF2">
    <property type="entry name" value="DYNAMIN"/>
    <property type="match status" value="1"/>
</dbReference>
<sequence>MESQFWSIAQTITLLGHDEEGTGDSTRMHETGIWEVPAVTQVIVAAKGVTDPLVQSIRKFGESNFEAGKRPDLSFGPFGHDFGSNFRNNSGARGVCSSAKPGVVHKIQSCFSELMMKFAIAQKISGVHSILPASLKSGINILNDPKDKFSIGTITEMTKSVPESISQLSLSQNGKSQTVPSKTSALKGLPLEGPYGSRAQKVIDSFRNNPAFSGEENKVPNDKPQQNAERLESEKLLNMVLKHQQVIEELLEENTKLREIMVEDLKISPSKLQGSCSNSRTSSSTDCSRSDKGL</sequence>
<dbReference type="PANTHER" id="PTHR36051">
    <property type="entry name" value="DYNAMIN"/>
    <property type="match status" value="1"/>
</dbReference>
<proteinExistence type="predicted"/>
<feature type="coiled-coil region" evidence="1">
    <location>
        <begin position="233"/>
        <end position="260"/>
    </location>
</feature>
<keyword evidence="1" id="KW-0175">Coiled coil</keyword>
<dbReference type="EMBL" id="CP093344">
    <property type="protein sequence ID" value="WOG90181.1"/>
    <property type="molecule type" value="Genomic_DNA"/>
</dbReference>
<reference evidence="3" key="2">
    <citation type="submission" date="2022-03" db="EMBL/GenBank/DDBJ databases">
        <title>Draft title - Genomic analysis of global carrot germplasm unveils the trajectory of domestication and the origin of high carotenoid orange carrot.</title>
        <authorList>
            <person name="Iorizzo M."/>
            <person name="Ellison S."/>
            <person name="Senalik D."/>
            <person name="Macko-Podgorni A."/>
            <person name="Grzebelus D."/>
            <person name="Bostan H."/>
            <person name="Rolling W."/>
            <person name="Curaba J."/>
            <person name="Simon P."/>
        </authorList>
    </citation>
    <scope>NUCLEOTIDE SEQUENCE</scope>
    <source>
        <tissue evidence="3">Leaf</tissue>
    </source>
</reference>
<feature type="region of interest" description="Disordered" evidence="2">
    <location>
        <begin position="268"/>
        <end position="294"/>
    </location>
</feature>
<reference evidence="3" key="1">
    <citation type="journal article" date="2016" name="Nat. Genet.">
        <title>A high-quality carrot genome assembly provides new insights into carotenoid accumulation and asterid genome evolution.</title>
        <authorList>
            <person name="Iorizzo M."/>
            <person name="Ellison S."/>
            <person name="Senalik D."/>
            <person name="Zeng P."/>
            <person name="Satapoomin P."/>
            <person name="Huang J."/>
            <person name="Bowman M."/>
            <person name="Iovene M."/>
            <person name="Sanseverino W."/>
            <person name="Cavagnaro P."/>
            <person name="Yildiz M."/>
            <person name="Macko-Podgorni A."/>
            <person name="Moranska E."/>
            <person name="Grzebelus E."/>
            <person name="Grzebelus D."/>
            <person name="Ashrafi H."/>
            <person name="Zheng Z."/>
            <person name="Cheng S."/>
            <person name="Spooner D."/>
            <person name="Van Deynze A."/>
            <person name="Simon P."/>
        </authorList>
    </citation>
    <scope>NUCLEOTIDE SEQUENCE</scope>
    <source>
        <tissue evidence="3">Leaf</tissue>
    </source>
</reference>
<evidence type="ECO:0000256" key="1">
    <source>
        <dbReference type="SAM" id="Coils"/>
    </source>
</evidence>
<dbReference type="AlphaFoldDB" id="A0AAF1ARY9"/>
<protein>
    <submittedName>
        <fullName evidence="3">Uncharacterized protein</fullName>
    </submittedName>
</protein>
<feature type="region of interest" description="Disordered" evidence="2">
    <location>
        <begin position="169"/>
        <end position="193"/>
    </location>
</feature>
<evidence type="ECO:0000313" key="3">
    <source>
        <dbReference type="EMBL" id="WOG90181.1"/>
    </source>
</evidence>
<accession>A0AAF1ARY9</accession>
<evidence type="ECO:0000313" key="4">
    <source>
        <dbReference type="Proteomes" id="UP000077755"/>
    </source>
</evidence>
<keyword evidence="4" id="KW-1185">Reference proteome</keyword>
<feature type="compositionally biased region" description="Polar residues" evidence="2">
    <location>
        <begin position="169"/>
        <end position="184"/>
    </location>
</feature>
<feature type="compositionally biased region" description="Low complexity" evidence="2">
    <location>
        <begin position="275"/>
        <end position="287"/>
    </location>
</feature>
<dbReference type="Proteomes" id="UP000077755">
    <property type="component" value="Chromosome 2"/>
</dbReference>
<name>A0AAF1ARY9_DAUCS</name>
<gene>
    <name evidence="3" type="ORF">DCAR_0209424</name>
</gene>
<evidence type="ECO:0000256" key="2">
    <source>
        <dbReference type="SAM" id="MobiDB-lite"/>
    </source>
</evidence>
<organism evidence="3 4">
    <name type="scientific">Daucus carota subsp. sativus</name>
    <name type="common">Carrot</name>
    <dbReference type="NCBI Taxonomy" id="79200"/>
    <lineage>
        <taxon>Eukaryota</taxon>
        <taxon>Viridiplantae</taxon>
        <taxon>Streptophyta</taxon>
        <taxon>Embryophyta</taxon>
        <taxon>Tracheophyta</taxon>
        <taxon>Spermatophyta</taxon>
        <taxon>Magnoliopsida</taxon>
        <taxon>eudicotyledons</taxon>
        <taxon>Gunneridae</taxon>
        <taxon>Pentapetalae</taxon>
        <taxon>asterids</taxon>
        <taxon>campanulids</taxon>
        <taxon>Apiales</taxon>
        <taxon>Apiaceae</taxon>
        <taxon>Apioideae</taxon>
        <taxon>Scandiceae</taxon>
        <taxon>Daucinae</taxon>
        <taxon>Daucus</taxon>
        <taxon>Daucus sect. Daucus</taxon>
    </lineage>
</organism>